<sequence length="144" mass="15052">MHELGMCEAIVEAAVRRAGDRTVRGMRVRVGGHPVDPAVIEQGVRMAAMGTVAEGAGVDLVLEPLRVRCRRCRAETPVNSAVALAACPACGAVDVASAGREDVVLESITVDAPAAESATDDADDAADAADRSVEHTPDRRRNRP</sequence>
<evidence type="ECO:0000313" key="5">
    <source>
        <dbReference type="EMBL" id="TYC07350.1"/>
    </source>
</evidence>
<dbReference type="Proteomes" id="UP000322634">
    <property type="component" value="Unassembled WGS sequence"/>
</dbReference>
<evidence type="ECO:0000256" key="3">
    <source>
        <dbReference type="ARBA" id="ARBA00022833"/>
    </source>
</evidence>
<protein>
    <submittedName>
        <fullName evidence="5">Hydrogenase maturation nickel metallochaperone HypA</fullName>
    </submittedName>
</protein>
<evidence type="ECO:0000256" key="2">
    <source>
        <dbReference type="ARBA" id="ARBA00022723"/>
    </source>
</evidence>
<dbReference type="Pfam" id="PF01155">
    <property type="entry name" value="HypA"/>
    <property type="match status" value="1"/>
</dbReference>
<dbReference type="PANTHER" id="PTHR34535:SF3">
    <property type="entry name" value="HYDROGENASE MATURATION FACTOR HYPA"/>
    <property type="match status" value="1"/>
</dbReference>
<evidence type="ECO:0000313" key="6">
    <source>
        <dbReference type="Proteomes" id="UP000322634"/>
    </source>
</evidence>
<organism evidence="5 6">
    <name type="scientific">Actinomadura syzygii</name>
    <dbReference type="NCBI Taxonomy" id="1427538"/>
    <lineage>
        <taxon>Bacteria</taxon>
        <taxon>Bacillati</taxon>
        <taxon>Actinomycetota</taxon>
        <taxon>Actinomycetes</taxon>
        <taxon>Streptosporangiales</taxon>
        <taxon>Thermomonosporaceae</taxon>
        <taxon>Actinomadura</taxon>
    </lineage>
</organism>
<evidence type="ECO:0000256" key="4">
    <source>
        <dbReference type="SAM" id="MobiDB-lite"/>
    </source>
</evidence>
<dbReference type="GO" id="GO:0008270">
    <property type="term" value="F:zinc ion binding"/>
    <property type="evidence" value="ECO:0007669"/>
    <property type="project" value="TreeGrafter"/>
</dbReference>
<keyword evidence="3" id="KW-0862">Zinc</keyword>
<dbReference type="RefSeq" id="WP_148356279.1">
    <property type="nucleotide sequence ID" value="NZ_JBHSBF010000037.1"/>
</dbReference>
<keyword evidence="2" id="KW-0479">Metal-binding</keyword>
<reference evidence="5 6" key="1">
    <citation type="submission" date="2019-08" db="EMBL/GenBank/DDBJ databases">
        <title>Actinomadura sp. nov. CYP1-5 isolated from mountain soil.</title>
        <authorList>
            <person name="Songsumanus A."/>
            <person name="Kuncharoen N."/>
            <person name="Kudo T."/>
            <person name="Yuki M."/>
            <person name="Igarashi Y."/>
            <person name="Tanasupawat S."/>
        </authorList>
    </citation>
    <scope>NUCLEOTIDE SEQUENCE [LARGE SCALE GENOMIC DNA]</scope>
    <source>
        <strain evidence="5 6">GKU157</strain>
    </source>
</reference>
<dbReference type="InterPro" id="IPR000688">
    <property type="entry name" value="HypA/HybF"/>
</dbReference>
<dbReference type="Gene3D" id="3.30.2320.80">
    <property type="match status" value="1"/>
</dbReference>
<feature type="compositionally biased region" description="Basic and acidic residues" evidence="4">
    <location>
        <begin position="128"/>
        <end position="144"/>
    </location>
</feature>
<keyword evidence="6" id="KW-1185">Reference proteome</keyword>
<comment type="caution">
    <text evidence="5">The sequence shown here is derived from an EMBL/GenBank/DDBJ whole genome shotgun (WGS) entry which is preliminary data.</text>
</comment>
<dbReference type="PANTHER" id="PTHR34535">
    <property type="entry name" value="HYDROGENASE MATURATION FACTOR HYPA"/>
    <property type="match status" value="1"/>
</dbReference>
<feature type="region of interest" description="Disordered" evidence="4">
    <location>
        <begin position="110"/>
        <end position="144"/>
    </location>
</feature>
<evidence type="ECO:0000256" key="1">
    <source>
        <dbReference type="ARBA" id="ARBA00022596"/>
    </source>
</evidence>
<accession>A0A5D0TPM5</accession>
<dbReference type="AlphaFoldDB" id="A0A5D0TPM5"/>
<dbReference type="OrthoDB" id="288014at2"/>
<dbReference type="GO" id="GO:0051604">
    <property type="term" value="P:protein maturation"/>
    <property type="evidence" value="ECO:0007669"/>
    <property type="project" value="InterPro"/>
</dbReference>
<gene>
    <name evidence="5" type="ORF">FXF65_43115</name>
</gene>
<proteinExistence type="predicted"/>
<name>A0A5D0TPM5_9ACTN</name>
<feature type="compositionally biased region" description="Acidic residues" evidence="4">
    <location>
        <begin position="118"/>
        <end position="127"/>
    </location>
</feature>
<dbReference type="EMBL" id="VSFF01000024">
    <property type="protein sequence ID" value="TYC07350.1"/>
    <property type="molecule type" value="Genomic_DNA"/>
</dbReference>
<keyword evidence="1" id="KW-0533">Nickel</keyword>
<dbReference type="GO" id="GO:0016151">
    <property type="term" value="F:nickel cation binding"/>
    <property type="evidence" value="ECO:0007669"/>
    <property type="project" value="InterPro"/>
</dbReference>